<dbReference type="GO" id="GO:0052621">
    <property type="term" value="F:diguanylate cyclase activity"/>
    <property type="evidence" value="ECO:0007669"/>
    <property type="project" value="UniProtKB-EC"/>
</dbReference>
<dbReference type="Pfam" id="PF00990">
    <property type="entry name" value="GGDEF"/>
    <property type="match status" value="1"/>
</dbReference>
<dbReference type="InterPro" id="IPR052163">
    <property type="entry name" value="DGC-Regulatory_Protein"/>
</dbReference>
<dbReference type="PROSITE" id="PS50887">
    <property type="entry name" value="GGDEF"/>
    <property type="match status" value="1"/>
</dbReference>
<dbReference type="Pfam" id="PF08448">
    <property type="entry name" value="PAS_4"/>
    <property type="match status" value="2"/>
</dbReference>
<dbReference type="InterPro" id="IPR001610">
    <property type="entry name" value="PAC"/>
</dbReference>
<feature type="domain" description="PAC" evidence="2">
    <location>
        <begin position="79"/>
        <end position="132"/>
    </location>
</feature>
<feature type="domain" description="PAS" evidence="1">
    <location>
        <begin position="390"/>
        <end position="460"/>
    </location>
</feature>
<dbReference type="EC" id="2.7.7.65" evidence="4"/>
<organism evidence="4 5">
    <name type="scientific">Rhodoferax mekongensis</name>
    <dbReference type="NCBI Taxonomy" id="3068341"/>
    <lineage>
        <taxon>Bacteria</taxon>
        <taxon>Pseudomonadati</taxon>
        <taxon>Pseudomonadota</taxon>
        <taxon>Betaproteobacteria</taxon>
        <taxon>Burkholderiales</taxon>
        <taxon>Comamonadaceae</taxon>
        <taxon>Rhodoferax</taxon>
    </lineage>
</organism>
<evidence type="ECO:0000259" key="3">
    <source>
        <dbReference type="PROSITE" id="PS50887"/>
    </source>
</evidence>
<dbReference type="InterPro" id="IPR013655">
    <property type="entry name" value="PAS_fold_3"/>
</dbReference>
<dbReference type="RefSeq" id="WP_313866431.1">
    <property type="nucleotide sequence ID" value="NZ_CP132507.1"/>
</dbReference>
<evidence type="ECO:0000313" key="5">
    <source>
        <dbReference type="Proteomes" id="UP001302257"/>
    </source>
</evidence>
<dbReference type="Gene3D" id="3.30.450.20">
    <property type="entry name" value="PAS domain"/>
    <property type="match status" value="4"/>
</dbReference>
<gene>
    <name evidence="4" type="ORF">RAN89_11460</name>
</gene>
<dbReference type="Pfam" id="PF13426">
    <property type="entry name" value="PAS_9"/>
    <property type="match status" value="1"/>
</dbReference>
<accession>A0ABZ0AVS1</accession>
<feature type="domain" description="PAC" evidence="2">
    <location>
        <begin position="209"/>
        <end position="259"/>
    </location>
</feature>
<dbReference type="Proteomes" id="UP001302257">
    <property type="component" value="Chromosome"/>
</dbReference>
<dbReference type="SUPFAM" id="SSF55073">
    <property type="entry name" value="Nucleotide cyclase"/>
    <property type="match status" value="1"/>
</dbReference>
<dbReference type="PROSITE" id="PS50112">
    <property type="entry name" value="PAS"/>
    <property type="match status" value="2"/>
</dbReference>
<dbReference type="CDD" id="cd01949">
    <property type="entry name" value="GGDEF"/>
    <property type="match status" value="1"/>
</dbReference>
<feature type="domain" description="PAS" evidence="1">
    <location>
        <begin position="133"/>
        <end position="177"/>
    </location>
</feature>
<evidence type="ECO:0000259" key="1">
    <source>
        <dbReference type="PROSITE" id="PS50112"/>
    </source>
</evidence>
<dbReference type="PROSITE" id="PS50113">
    <property type="entry name" value="PAC"/>
    <property type="match status" value="4"/>
</dbReference>
<feature type="domain" description="PAC" evidence="2">
    <location>
        <begin position="461"/>
        <end position="514"/>
    </location>
</feature>
<dbReference type="SMART" id="SM00091">
    <property type="entry name" value="PAS"/>
    <property type="match status" value="4"/>
</dbReference>
<dbReference type="SMART" id="SM00086">
    <property type="entry name" value="PAC"/>
    <property type="match status" value="4"/>
</dbReference>
<evidence type="ECO:0000259" key="2">
    <source>
        <dbReference type="PROSITE" id="PS50113"/>
    </source>
</evidence>
<dbReference type="NCBIfam" id="TIGR00229">
    <property type="entry name" value="sensory_box"/>
    <property type="match status" value="4"/>
</dbReference>
<evidence type="ECO:0000313" key="4">
    <source>
        <dbReference type="EMBL" id="WNO03537.1"/>
    </source>
</evidence>
<name>A0ABZ0AVS1_9BURK</name>
<protein>
    <submittedName>
        <fullName evidence="4">Diguanylate cyclase</fullName>
        <ecNumber evidence="4">2.7.7.65</ecNumber>
    </submittedName>
</protein>
<dbReference type="InterPro" id="IPR035965">
    <property type="entry name" value="PAS-like_dom_sf"/>
</dbReference>
<dbReference type="Gene3D" id="3.30.70.270">
    <property type="match status" value="1"/>
</dbReference>
<dbReference type="Pfam" id="PF08447">
    <property type="entry name" value="PAS_3"/>
    <property type="match status" value="1"/>
</dbReference>
<dbReference type="NCBIfam" id="TIGR00254">
    <property type="entry name" value="GGDEF"/>
    <property type="match status" value="1"/>
</dbReference>
<dbReference type="EMBL" id="CP132507">
    <property type="protein sequence ID" value="WNO03537.1"/>
    <property type="molecule type" value="Genomic_DNA"/>
</dbReference>
<dbReference type="CDD" id="cd00130">
    <property type="entry name" value="PAS"/>
    <property type="match status" value="4"/>
</dbReference>
<dbReference type="PANTHER" id="PTHR46663:SF3">
    <property type="entry name" value="SLL0267 PROTEIN"/>
    <property type="match status" value="1"/>
</dbReference>
<dbReference type="InterPro" id="IPR000700">
    <property type="entry name" value="PAS-assoc_C"/>
</dbReference>
<feature type="domain" description="GGDEF" evidence="3">
    <location>
        <begin position="546"/>
        <end position="684"/>
    </location>
</feature>
<feature type="domain" description="PAC" evidence="2">
    <location>
        <begin position="336"/>
        <end position="389"/>
    </location>
</feature>
<keyword evidence="5" id="KW-1185">Reference proteome</keyword>
<dbReference type="InterPro" id="IPR013656">
    <property type="entry name" value="PAS_4"/>
</dbReference>
<dbReference type="InterPro" id="IPR000160">
    <property type="entry name" value="GGDEF_dom"/>
</dbReference>
<dbReference type="PANTHER" id="PTHR46663">
    <property type="entry name" value="DIGUANYLATE CYCLASE DGCT-RELATED"/>
    <property type="match status" value="1"/>
</dbReference>
<dbReference type="InterPro" id="IPR043128">
    <property type="entry name" value="Rev_trsase/Diguanyl_cyclase"/>
</dbReference>
<dbReference type="InterPro" id="IPR029787">
    <property type="entry name" value="Nucleotide_cyclase"/>
</dbReference>
<dbReference type="InterPro" id="IPR000014">
    <property type="entry name" value="PAS"/>
</dbReference>
<sequence length="694" mass="77999">MVSPERDTSTLFEHLPIGAYRVALDGQLLQVNAAFLRLHRCQDFAQLHRLYKESGFNTYVQPQRRKDFEAELRQQGKVKDFVSELFRLSDGKPIWVREHAHVITDKVGKLLGVEGTVEDITRERKARSALRKSEAMLRNVMQTIPDQIWVKDLDGVYLTCNDAFASALGIQVEDIIGTRDAHWVEESIAQRFLLSDQWALQAGRTVTFEENNASHINPDEQLFEVHKTPMRDAQGKVIGILGVSRNIQARKDAEALLRDTTEQLELAIMGAELGRWDHDLSMEPGYRMDARAFSMLGRASDDATLPRAWSQFVHPDDLAPVAQALHSHLSGQSTAYQAEYRALHANGNWIWLSSRGKVVQTRKDGTPLRMVGTLMDITARKQAEESLLATRAELQATLDALPDLLFEFSAQGHYRAVHSQFKGALRLAPDKLIGRTLHEVLPRDAADACMRALRQATEEGRSNGVQYCLDVGSNQKWFELSVVRKPRVGDEELRFIAIARDITERKEAEEAIRHLAFHDPLTGLPNRRLLTDRLQNAIAQSQRSREHGALMFLDLDRFKQLNDSRGHEIGDQLLQEVARRLQHCIRQVDTVARLGGDEFVVLLHNLGSEPDAARLHTSMIGYKILASLNEPYVLGDAQHSTTPSIGITLFAGSPTEASEVLKKADTAMYAAKQRGRNNVCFFEDIPPIAPSKSA</sequence>
<dbReference type="SMART" id="SM00267">
    <property type="entry name" value="GGDEF"/>
    <property type="match status" value="1"/>
</dbReference>
<dbReference type="SUPFAM" id="SSF55785">
    <property type="entry name" value="PYP-like sensor domain (PAS domain)"/>
    <property type="match status" value="4"/>
</dbReference>
<keyword evidence="4" id="KW-0548">Nucleotidyltransferase</keyword>
<keyword evidence="4" id="KW-0808">Transferase</keyword>
<proteinExistence type="predicted"/>
<reference evidence="4 5" key="1">
    <citation type="submission" date="2023-08" db="EMBL/GenBank/DDBJ databases">
        <title>Rhodoferax potami sp. nov. and Rhodoferax mekongensis sp. nov., isolated from the Mekong River in Thailand.</title>
        <authorList>
            <person name="Kitikhun S."/>
            <person name="Charoenyingcharoen P."/>
            <person name="Siriarchawattana P."/>
            <person name="Likhitrattanapisal S."/>
            <person name="Nilsakha T."/>
            <person name="Chanpet A."/>
            <person name="Rattanawaree P."/>
            <person name="Ingsriswang S."/>
        </authorList>
    </citation>
    <scope>NUCLEOTIDE SEQUENCE [LARGE SCALE GENOMIC DNA]</scope>
    <source>
        <strain evidence="4 5">TBRC 17307</strain>
    </source>
</reference>